<feature type="domain" description="DDE Tnp4" evidence="3">
    <location>
        <begin position="125"/>
        <end position="195"/>
    </location>
</feature>
<protein>
    <recommendedName>
        <fullName evidence="3">DDE Tnp4 domain-containing protein</fullName>
    </recommendedName>
</protein>
<evidence type="ECO:0000256" key="1">
    <source>
        <dbReference type="ARBA" id="ARBA00001968"/>
    </source>
</evidence>
<dbReference type="Pfam" id="PF13359">
    <property type="entry name" value="DDE_Tnp_4"/>
    <property type="match status" value="1"/>
</dbReference>
<gene>
    <name evidence="4" type="ORF">PR048_025523</name>
</gene>
<dbReference type="EMBL" id="JARBHB010000010">
    <property type="protein sequence ID" value="KAJ8874657.1"/>
    <property type="molecule type" value="Genomic_DNA"/>
</dbReference>
<comment type="cofactor">
    <cofactor evidence="1">
        <name>a divalent metal cation</name>
        <dbReference type="ChEBI" id="CHEBI:60240"/>
    </cofactor>
</comment>
<keyword evidence="5" id="KW-1185">Reference proteome</keyword>
<sequence length="214" mass="24217">MDGPTYLELWCYPGDWTNYLRMDEPTHLELLSSVTPVVTKPDTCMRKAITPNEILTATLRYLATGRTLEYLKFSFRIAPQTLGKIIPDICEAIFKALRNYYKEGWENVAREFEHRWNFPNCIGAIDGKYVAITPPSGSGSYFYNYKNFHSQVLLGIANANYELLYFSFGTNGRVSDRGLFETSDLSKKLEDGSPNLRKEGTVAGKKYAVCANGC</sequence>
<evidence type="ECO:0000313" key="4">
    <source>
        <dbReference type="EMBL" id="KAJ8874657.1"/>
    </source>
</evidence>
<dbReference type="InterPro" id="IPR027806">
    <property type="entry name" value="HARBI1_dom"/>
</dbReference>
<name>A0ABQ9GRM4_9NEOP</name>
<evidence type="ECO:0000313" key="5">
    <source>
        <dbReference type="Proteomes" id="UP001159363"/>
    </source>
</evidence>
<accession>A0ABQ9GRM4</accession>
<dbReference type="Proteomes" id="UP001159363">
    <property type="component" value="Chromosome 9"/>
</dbReference>
<organism evidence="4 5">
    <name type="scientific">Dryococelus australis</name>
    <dbReference type="NCBI Taxonomy" id="614101"/>
    <lineage>
        <taxon>Eukaryota</taxon>
        <taxon>Metazoa</taxon>
        <taxon>Ecdysozoa</taxon>
        <taxon>Arthropoda</taxon>
        <taxon>Hexapoda</taxon>
        <taxon>Insecta</taxon>
        <taxon>Pterygota</taxon>
        <taxon>Neoptera</taxon>
        <taxon>Polyneoptera</taxon>
        <taxon>Phasmatodea</taxon>
        <taxon>Verophasmatodea</taxon>
        <taxon>Anareolatae</taxon>
        <taxon>Phasmatidae</taxon>
        <taxon>Eurycanthinae</taxon>
        <taxon>Dryococelus</taxon>
    </lineage>
</organism>
<proteinExistence type="predicted"/>
<evidence type="ECO:0000259" key="3">
    <source>
        <dbReference type="Pfam" id="PF13359"/>
    </source>
</evidence>
<keyword evidence="2" id="KW-0479">Metal-binding</keyword>
<comment type="caution">
    <text evidence="4">The sequence shown here is derived from an EMBL/GenBank/DDBJ whole genome shotgun (WGS) entry which is preliminary data.</text>
</comment>
<evidence type="ECO:0000256" key="2">
    <source>
        <dbReference type="ARBA" id="ARBA00022723"/>
    </source>
</evidence>
<reference evidence="4 5" key="1">
    <citation type="submission" date="2023-02" db="EMBL/GenBank/DDBJ databases">
        <title>LHISI_Scaffold_Assembly.</title>
        <authorList>
            <person name="Stuart O.P."/>
            <person name="Cleave R."/>
            <person name="Magrath M.J.L."/>
            <person name="Mikheyev A.S."/>
        </authorList>
    </citation>
    <scope>NUCLEOTIDE SEQUENCE [LARGE SCALE GENOMIC DNA]</scope>
    <source>
        <strain evidence="4">Daus_M_001</strain>
        <tissue evidence="4">Leg muscle</tissue>
    </source>
</reference>